<name>A0ACD0P2B1_9BASI</name>
<evidence type="ECO:0000313" key="2">
    <source>
        <dbReference type="Proteomes" id="UP000245626"/>
    </source>
</evidence>
<organism evidence="1 2">
    <name type="scientific">Violaceomyces palustris</name>
    <dbReference type="NCBI Taxonomy" id="1673888"/>
    <lineage>
        <taxon>Eukaryota</taxon>
        <taxon>Fungi</taxon>
        <taxon>Dikarya</taxon>
        <taxon>Basidiomycota</taxon>
        <taxon>Ustilaginomycotina</taxon>
        <taxon>Ustilaginomycetes</taxon>
        <taxon>Violaceomycetales</taxon>
        <taxon>Violaceomycetaceae</taxon>
        <taxon>Violaceomyces</taxon>
    </lineage>
</organism>
<reference evidence="1 2" key="1">
    <citation type="journal article" date="2018" name="Mol. Biol. Evol.">
        <title>Broad Genomic Sampling Reveals a Smut Pathogenic Ancestry of the Fungal Clade Ustilaginomycotina.</title>
        <authorList>
            <person name="Kijpornyongpan T."/>
            <person name="Mondo S.J."/>
            <person name="Barry K."/>
            <person name="Sandor L."/>
            <person name="Lee J."/>
            <person name="Lipzen A."/>
            <person name="Pangilinan J."/>
            <person name="LaButti K."/>
            <person name="Hainaut M."/>
            <person name="Henrissat B."/>
            <person name="Grigoriev I.V."/>
            <person name="Spatafora J.W."/>
            <person name="Aime M.C."/>
        </authorList>
    </citation>
    <scope>NUCLEOTIDE SEQUENCE [LARGE SCALE GENOMIC DNA]</scope>
    <source>
        <strain evidence="1 2">SA 807</strain>
    </source>
</reference>
<keyword evidence="2" id="KW-1185">Reference proteome</keyword>
<gene>
    <name evidence="1" type="ORF">IE53DRAFT_312589</name>
</gene>
<evidence type="ECO:0000313" key="1">
    <source>
        <dbReference type="EMBL" id="PWN52189.1"/>
    </source>
</evidence>
<sequence length="97" mass="11353">MLWFINSRRRSGWTTMFRTYANKEKNRMVEIVEALRREDNGQTDGGKPLEAILTQFGGGSISAKQKADKCRQEWKKTCDWIRVGVKDRVGDWMREVV</sequence>
<dbReference type="EMBL" id="KZ819791">
    <property type="protein sequence ID" value="PWN52189.1"/>
    <property type="molecule type" value="Genomic_DNA"/>
</dbReference>
<feature type="non-terminal residue" evidence="1">
    <location>
        <position position="97"/>
    </location>
</feature>
<accession>A0ACD0P2B1</accession>
<protein>
    <submittedName>
        <fullName evidence="1">Uncharacterized protein</fullName>
    </submittedName>
</protein>
<dbReference type="Proteomes" id="UP000245626">
    <property type="component" value="Unassembled WGS sequence"/>
</dbReference>
<proteinExistence type="predicted"/>